<dbReference type="OrthoDB" id="156360at2157"/>
<reference evidence="1" key="1">
    <citation type="submission" date="2020-06" db="EMBL/GenBank/DDBJ databases">
        <title>Haloterrigena sp. nov., an extremely halophilic archaeon isolated from a saline sediment.</title>
        <authorList>
            <person name="Liu B.-B."/>
        </authorList>
    </citation>
    <scope>NUCLEOTIDE SEQUENCE</scope>
    <source>
        <strain evidence="1">SYSU A121-1</strain>
    </source>
</reference>
<comment type="caution">
    <text evidence="1">The sequence shown here is derived from an EMBL/GenBank/DDBJ whole genome shotgun (WGS) entry which is preliminary data.</text>
</comment>
<dbReference type="Pfam" id="PF00268">
    <property type="entry name" value="Ribonuc_red_sm"/>
    <property type="match status" value="1"/>
</dbReference>
<dbReference type="EMBL" id="JABURA010000003">
    <property type="protein sequence ID" value="NUB93844.1"/>
    <property type="molecule type" value="Genomic_DNA"/>
</dbReference>
<dbReference type="InterPro" id="IPR009078">
    <property type="entry name" value="Ferritin-like_SF"/>
</dbReference>
<proteinExistence type="predicted"/>
<name>A0A8J8GPF4_9EURY</name>
<dbReference type="Proteomes" id="UP000728647">
    <property type="component" value="Unassembled WGS sequence"/>
</dbReference>
<organism evidence="1 2">
    <name type="scientific">Haloterrigena gelatinilytica</name>
    <dbReference type="NCBI Taxonomy" id="2741724"/>
    <lineage>
        <taxon>Archaea</taxon>
        <taxon>Methanobacteriati</taxon>
        <taxon>Methanobacteriota</taxon>
        <taxon>Stenosarchaea group</taxon>
        <taxon>Halobacteria</taxon>
        <taxon>Halobacteriales</taxon>
        <taxon>Natrialbaceae</taxon>
        <taxon>Haloterrigena</taxon>
    </lineage>
</organism>
<dbReference type="AlphaFoldDB" id="A0A8J8GPF4"/>
<dbReference type="InterPro" id="IPR012348">
    <property type="entry name" value="RNR-like"/>
</dbReference>
<dbReference type="GO" id="GO:0009263">
    <property type="term" value="P:deoxyribonucleotide biosynthetic process"/>
    <property type="evidence" value="ECO:0007669"/>
    <property type="project" value="InterPro"/>
</dbReference>
<sequence>MEGNCLGFPQSVNTAYLTTVFDCGNMSEESPVSPLEPPGLDEHAKRLARSAVEFHWDPAAINVRADQEAVSELSRVEFTRLRGLLAQFGAGEQAVTTDLAPLAVVLAGTDDQRYVATQLYDEARHTELFDRYWKRVIRPEEESRGLIPTDPMADRWSHDDYRELFDRTSNAMARLLEQDTSETRVQAFCHYHLTVEGILAQTAYRWVETRYSGELEEVPELPSLANGFRYLRRDEGRHVSFGVTKVRKLVNEGVDPEMVVETIDELVPLVETTIGQMIRDGSIGADRNEIFNRIDTARDRRLEQVGVVPSERT</sequence>
<dbReference type="GO" id="GO:0016491">
    <property type="term" value="F:oxidoreductase activity"/>
    <property type="evidence" value="ECO:0007669"/>
    <property type="project" value="InterPro"/>
</dbReference>
<gene>
    <name evidence="1" type="ORF">HT576_22995</name>
</gene>
<dbReference type="Gene3D" id="1.10.620.20">
    <property type="entry name" value="Ribonucleotide Reductase, subunit A"/>
    <property type="match status" value="1"/>
</dbReference>
<evidence type="ECO:0000313" key="2">
    <source>
        <dbReference type="Proteomes" id="UP000728647"/>
    </source>
</evidence>
<protein>
    <submittedName>
        <fullName evidence="1">Ribonucleotide-diphosphate reductase subunit beta</fullName>
    </submittedName>
</protein>
<accession>A0A8J8GPF4</accession>
<evidence type="ECO:0000313" key="1">
    <source>
        <dbReference type="EMBL" id="NUB93844.1"/>
    </source>
</evidence>
<dbReference type="SUPFAM" id="SSF47240">
    <property type="entry name" value="Ferritin-like"/>
    <property type="match status" value="1"/>
</dbReference>
<dbReference type="InterPro" id="IPR000358">
    <property type="entry name" value="RNR_small_fam"/>
</dbReference>